<dbReference type="EMBL" id="JABYQV010000007">
    <property type="protein sequence ID" value="NVP31551.1"/>
    <property type="molecule type" value="Genomic_DNA"/>
</dbReference>
<keyword evidence="4" id="KW-1185">Reference proteome</keyword>
<organism evidence="2 3">
    <name type="scientific">Sphingomonas sanguinis</name>
    <dbReference type="NCBI Taxonomy" id="33051"/>
    <lineage>
        <taxon>Bacteria</taxon>
        <taxon>Pseudomonadati</taxon>
        <taxon>Pseudomonadota</taxon>
        <taxon>Alphaproteobacteria</taxon>
        <taxon>Sphingomonadales</taxon>
        <taxon>Sphingomonadaceae</taxon>
        <taxon>Sphingomonas</taxon>
    </lineage>
</organism>
<dbReference type="EMBL" id="JABEOV010000018">
    <property type="protein sequence ID" value="NNG54373.1"/>
    <property type="molecule type" value="Genomic_DNA"/>
</dbReference>
<dbReference type="Proteomes" id="UP000531581">
    <property type="component" value="Unassembled WGS sequence"/>
</dbReference>
<name>A0A7Y7QW66_9SPHN</name>
<evidence type="ECO:0000313" key="3">
    <source>
        <dbReference type="Proteomes" id="UP000531581"/>
    </source>
</evidence>
<comment type="caution">
    <text evidence="2">The sequence shown here is derived from an EMBL/GenBank/DDBJ whole genome shotgun (WGS) entry which is preliminary data.</text>
</comment>
<reference evidence="3 4" key="1">
    <citation type="submission" date="2020-05" db="EMBL/GenBank/DDBJ databases">
        <title>Draft Genome Sequences of Sphingomonas sp. Isolated from the International Space Station.</title>
        <authorList>
            <person name="Bijlani S."/>
            <person name="Singh N.K."/>
            <person name="Mason C.E."/>
            <person name="Wang C.C."/>
            <person name="Venkateswaran K."/>
        </authorList>
    </citation>
    <scope>NUCLEOTIDE SEQUENCE [LARGE SCALE GENOMIC DNA]</scope>
    <source>
        <strain evidence="1 4">IIF7SW-B5</strain>
        <strain evidence="2">ISS-IIF7SWP</strain>
    </source>
</reference>
<protein>
    <submittedName>
        <fullName evidence="2">Uncharacterized protein</fullName>
    </submittedName>
</protein>
<accession>A0A7Y7QW66</accession>
<dbReference type="RefSeq" id="WP_156477674.1">
    <property type="nucleotide sequence ID" value="NZ_JABEOV010000018.1"/>
</dbReference>
<proteinExistence type="predicted"/>
<dbReference type="GeneID" id="78485655"/>
<dbReference type="AlphaFoldDB" id="A0A7Y7QW66"/>
<evidence type="ECO:0000313" key="1">
    <source>
        <dbReference type="EMBL" id="NNG54373.1"/>
    </source>
</evidence>
<evidence type="ECO:0000313" key="2">
    <source>
        <dbReference type="EMBL" id="NVP31551.1"/>
    </source>
</evidence>
<sequence>MSEWPESLLFRRFEAREVTMLTGVSQDRQRLIGMRYFDYRESIKPEGGRRRWNWAGVQRLAIFDAALGHLGGGEKALRVIRSDDMEMLLDFDLREHPQDHLIFMDLTIEKVEVVDPDRLARIFNGHWVDSAGKLLKPDSAYIYNVTALQRRLCARLGLDTDRATDPSKVEVQESDAKDEG</sequence>
<evidence type="ECO:0000313" key="4">
    <source>
        <dbReference type="Proteomes" id="UP000557656"/>
    </source>
</evidence>
<dbReference type="Proteomes" id="UP000557656">
    <property type="component" value="Unassembled WGS sequence"/>
</dbReference>
<gene>
    <name evidence="1" type="ORF">HKX05_13515</name>
    <name evidence="2" type="ORF">HLV41_10900</name>
</gene>